<evidence type="ECO:0000256" key="3">
    <source>
        <dbReference type="ARBA" id="ARBA00023163"/>
    </source>
</evidence>
<dbReference type="Proteomes" id="UP000065822">
    <property type="component" value="Chromosome"/>
</dbReference>
<dbReference type="PROSITE" id="PS50977">
    <property type="entry name" value="HTH_TETR_2"/>
    <property type="match status" value="1"/>
</dbReference>
<dbReference type="InterPro" id="IPR050109">
    <property type="entry name" value="HTH-type_TetR-like_transc_reg"/>
</dbReference>
<evidence type="ECO:0000259" key="6">
    <source>
        <dbReference type="PROSITE" id="PS50977"/>
    </source>
</evidence>
<dbReference type="KEGG" id="chg:AXF12_01775"/>
<gene>
    <name evidence="8" type="primary">kstR2</name>
    <name evidence="7" type="ORF">AXF12_01775</name>
    <name evidence="8" type="ORF">SAMEA44541418_01400</name>
</gene>
<evidence type="ECO:0000313" key="8">
    <source>
        <dbReference type="EMBL" id="SNV11203.1"/>
    </source>
</evidence>
<keyword evidence="5" id="KW-0812">Transmembrane</keyword>
<accession>A0AAX2GYN6</accession>
<dbReference type="PRINTS" id="PR00455">
    <property type="entry name" value="HTHTETR"/>
</dbReference>
<keyword evidence="5" id="KW-1133">Transmembrane helix</keyword>
<reference evidence="8 10" key="2">
    <citation type="submission" date="2017-06" db="EMBL/GenBank/DDBJ databases">
        <authorList>
            <consortium name="Pathogen Informatics"/>
        </authorList>
    </citation>
    <scope>NUCLEOTIDE SEQUENCE [LARGE SCALE GENOMIC DNA]</scope>
    <source>
        <strain evidence="8 10">NCTC12947</strain>
    </source>
</reference>
<dbReference type="PANTHER" id="PTHR30055">
    <property type="entry name" value="HTH-TYPE TRANSCRIPTIONAL REGULATOR RUTR"/>
    <property type="match status" value="1"/>
</dbReference>
<organism evidence="8 10">
    <name type="scientific">Capnocytophaga haemolytica</name>
    <dbReference type="NCBI Taxonomy" id="45243"/>
    <lineage>
        <taxon>Bacteria</taxon>
        <taxon>Pseudomonadati</taxon>
        <taxon>Bacteroidota</taxon>
        <taxon>Flavobacteriia</taxon>
        <taxon>Flavobacteriales</taxon>
        <taxon>Flavobacteriaceae</taxon>
        <taxon>Capnocytophaga</taxon>
    </lineage>
</organism>
<evidence type="ECO:0000256" key="5">
    <source>
        <dbReference type="SAM" id="Phobius"/>
    </source>
</evidence>
<keyword evidence="3" id="KW-0804">Transcription</keyword>
<evidence type="ECO:0000256" key="2">
    <source>
        <dbReference type="ARBA" id="ARBA00023125"/>
    </source>
</evidence>
<dbReference type="RefSeq" id="WP_066427938.1">
    <property type="nucleotide sequence ID" value="NZ_CP014227.1"/>
</dbReference>
<evidence type="ECO:0000313" key="7">
    <source>
        <dbReference type="EMBL" id="AMD84372.1"/>
    </source>
</evidence>
<dbReference type="PANTHER" id="PTHR30055:SF234">
    <property type="entry name" value="HTH-TYPE TRANSCRIPTIONAL REGULATOR BETI"/>
    <property type="match status" value="1"/>
</dbReference>
<keyword evidence="9" id="KW-1185">Reference proteome</keyword>
<dbReference type="GO" id="GO:0000976">
    <property type="term" value="F:transcription cis-regulatory region binding"/>
    <property type="evidence" value="ECO:0007669"/>
    <property type="project" value="TreeGrafter"/>
</dbReference>
<dbReference type="EMBL" id="CP014227">
    <property type="protein sequence ID" value="AMD84372.1"/>
    <property type="molecule type" value="Genomic_DNA"/>
</dbReference>
<dbReference type="Pfam" id="PF00440">
    <property type="entry name" value="TetR_N"/>
    <property type="match status" value="1"/>
</dbReference>
<evidence type="ECO:0000256" key="1">
    <source>
        <dbReference type="ARBA" id="ARBA00023015"/>
    </source>
</evidence>
<dbReference type="Proteomes" id="UP000215539">
    <property type="component" value="Chromosome 1"/>
</dbReference>
<evidence type="ECO:0000313" key="9">
    <source>
        <dbReference type="Proteomes" id="UP000065822"/>
    </source>
</evidence>
<sequence>MSKKTDLSTQEKILEAARKLFIERGYAATTARDIAVEAGTNLALLNYHFKSKELLFQRVVQESMQTFFGVIAPVINNETMSLDEKLKTLIDNYIGLLLENPRMPMFIMHIIDSNPHFVGGLIDVREVLERSSLAGQIKEVNPLMDVRQFVTALLGMVIFPFMARSTIFKAKEFKAEMLKRKELIYKWGKMMLDSQ</sequence>
<keyword evidence="1" id="KW-0805">Transcription regulation</keyword>
<protein>
    <submittedName>
        <fullName evidence="8">HTH-type transcriptional repressor KstR2</fullName>
    </submittedName>
</protein>
<evidence type="ECO:0000313" key="10">
    <source>
        <dbReference type="Proteomes" id="UP000215539"/>
    </source>
</evidence>
<evidence type="ECO:0000256" key="4">
    <source>
        <dbReference type="PROSITE-ProRule" id="PRU00335"/>
    </source>
</evidence>
<dbReference type="SUPFAM" id="SSF46689">
    <property type="entry name" value="Homeodomain-like"/>
    <property type="match status" value="1"/>
</dbReference>
<name>A0AAX2GYN6_9FLAO</name>
<proteinExistence type="predicted"/>
<dbReference type="AlphaFoldDB" id="A0AAX2GYN6"/>
<reference evidence="7 9" key="1">
    <citation type="submission" date="2016-02" db="EMBL/GenBank/DDBJ databases">
        <authorList>
            <person name="Holder M.E."/>
            <person name="Ajami N.J."/>
            <person name="Petrosino J.F."/>
        </authorList>
    </citation>
    <scope>NUCLEOTIDE SEQUENCE [LARGE SCALE GENOMIC DNA]</scope>
    <source>
        <strain evidence="7 9">CCUG 32990</strain>
    </source>
</reference>
<keyword evidence="5" id="KW-0472">Membrane</keyword>
<dbReference type="GO" id="GO:0003700">
    <property type="term" value="F:DNA-binding transcription factor activity"/>
    <property type="evidence" value="ECO:0007669"/>
    <property type="project" value="TreeGrafter"/>
</dbReference>
<feature type="DNA-binding region" description="H-T-H motif" evidence="4">
    <location>
        <begin position="30"/>
        <end position="49"/>
    </location>
</feature>
<feature type="transmembrane region" description="Helical" evidence="5">
    <location>
        <begin position="149"/>
        <end position="170"/>
    </location>
</feature>
<dbReference type="Gene3D" id="1.10.357.10">
    <property type="entry name" value="Tetracycline Repressor, domain 2"/>
    <property type="match status" value="1"/>
</dbReference>
<dbReference type="InterPro" id="IPR009057">
    <property type="entry name" value="Homeodomain-like_sf"/>
</dbReference>
<dbReference type="InterPro" id="IPR001647">
    <property type="entry name" value="HTH_TetR"/>
</dbReference>
<keyword evidence="2 4" id="KW-0238">DNA-binding</keyword>
<feature type="domain" description="HTH tetR-type" evidence="6">
    <location>
        <begin position="7"/>
        <end position="67"/>
    </location>
</feature>
<dbReference type="EMBL" id="LT906449">
    <property type="protein sequence ID" value="SNV11203.1"/>
    <property type="molecule type" value="Genomic_DNA"/>
</dbReference>